<feature type="transmembrane region" description="Helical" evidence="1">
    <location>
        <begin position="70"/>
        <end position="90"/>
    </location>
</feature>
<reference evidence="2 3" key="1">
    <citation type="submission" date="2024-04" db="EMBL/GenBank/DDBJ databases">
        <title>Arthrobacter sp. from Plains bison fecal sample.</title>
        <authorList>
            <person name="Ruzzini A."/>
        </authorList>
    </citation>
    <scope>NUCLEOTIDE SEQUENCE [LARGE SCALE GENOMIC DNA]</scope>
    <source>
        <strain evidence="2 3">EINP1</strain>
    </source>
</reference>
<proteinExistence type="predicted"/>
<evidence type="ECO:0000256" key="1">
    <source>
        <dbReference type="SAM" id="Phobius"/>
    </source>
</evidence>
<feature type="transmembrane region" description="Helical" evidence="1">
    <location>
        <begin position="187"/>
        <end position="211"/>
    </location>
</feature>
<dbReference type="Proteomes" id="UP001448858">
    <property type="component" value="Chromosome"/>
</dbReference>
<evidence type="ECO:0000313" key="3">
    <source>
        <dbReference type="Proteomes" id="UP001448858"/>
    </source>
</evidence>
<protein>
    <submittedName>
        <fullName evidence="2">ABC transporter permease subunit</fullName>
    </submittedName>
</protein>
<sequence length="361" mass="37667">MSTQSTAAAPGPAQLRPLSGIRSVFALEIKQRVRSRGWYILLTVWFVVIGLVAALTAANASASDGPTGPVLYELIVGFVLFFGLLLAPALSANAVNGDRAAGTLAILQVTLLTPGQILAGKWLASWVASLGFLVASLPFLIWGLALGGVRPLSAVVAVVMLAVELGIVCAIGLGVSAIANRPLFSIVVTYMLVALLGPGTLIGFGLSLTLVQGTVKANYPTYQADAPLTSDPDPGPGYTCEGPMVDTPVVHTERVAWFLAANPFVIVADAIPHEEADPDPYNYTPTGVMQGISSTVRLAQAGPEYTQPCVNGEVQPATPDTFPIWPLGLVVQLALAAVLLAFGRRRLVTPVRRLAAGTRIA</sequence>
<keyword evidence="3" id="KW-1185">Reference proteome</keyword>
<organism evidence="2 3">
    <name type="scientific">Arthrobacter citreus</name>
    <dbReference type="NCBI Taxonomy" id="1670"/>
    <lineage>
        <taxon>Bacteria</taxon>
        <taxon>Bacillati</taxon>
        <taxon>Actinomycetota</taxon>
        <taxon>Actinomycetes</taxon>
        <taxon>Micrococcales</taxon>
        <taxon>Micrococcaceae</taxon>
        <taxon>Arthrobacter</taxon>
    </lineage>
</organism>
<feature type="transmembrane region" description="Helical" evidence="1">
    <location>
        <begin position="152"/>
        <end position="175"/>
    </location>
</feature>
<name>A0ABZ2ZTA3_9MICC</name>
<dbReference type="PANTHER" id="PTHR43471">
    <property type="entry name" value="ABC TRANSPORTER PERMEASE"/>
    <property type="match status" value="1"/>
</dbReference>
<gene>
    <name evidence="2" type="ORF">AAE021_14700</name>
</gene>
<dbReference type="EMBL" id="CP151657">
    <property type="protein sequence ID" value="WZP15394.1"/>
    <property type="molecule type" value="Genomic_DNA"/>
</dbReference>
<feature type="transmembrane region" description="Helical" evidence="1">
    <location>
        <begin position="123"/>
        <end position="146"/>
    </location>
</feature>
<keyword evidence="1" id="KW-0812">Transmembrane</keyword>
<keyword evidence="1" id="KW-0472">Membrane</keyword>
<dbReference type="Pfam" id="PF12679">
    <property type="entry name" value="ABC2_membrane_2"/>
    <property type="match status" value="1"/>
</dbReference>
<dbReference type="RefSeq" id="WP_342023058.1">
    <property type="nucleotide sequence ID" value="NZ_CP151657.1"/>
</dbReference>
<keyword evidence="1" id="KW-1133">Transmembrane helix</keyword>
<feature type="transmembrane region" description="Helical" evidence="1">
    <location>
        <begin position="38"/>
        <end position="58"/>
    </location>
</feature>
<feature type="transmembrane region" description="Helical" evidence="1">
    <location>
        <begin position="324"/>
        <end position="343"/>
    </location>
</feature>
<accession>A0ABZ2ZTA3</accession>
<evidence type="ECO:0000313" key="2">
    <source>
        <dbReference type="EMBL" id="WZP15394.1"/>
    </source>
</evidence>